<evidence type="ECO:0000256" key="10">
    <source>
        <dbReference type="RuleBase" id="RU363038"/>
    </source>
</evidence>
<evidence type="ECO:0000256" key="3">
    <source>
        <dbReference type="ARBA" id="ARBA00022598"/>
    </source>
</evidence>
<comment type="caution">
    <text evidence="14">The sequence shown here is derived from an EMBL/GenBank/DDBJ whole genome shotgun (WGS) entry which is preliminary data.</text>
</comment>
<dbReference type="InterPro" id="IPR005148">
    <property type="entry name" value="Arg-tRNA-synth_N"/>
</dbReference>
<dbReference type="InterPro" id="IPR001278">
    <property type="entry name" value="Arg-tRNA-ligase"/>
</dbReference>
<keyword evidence="7 10" id="KW-0030">Aminoacyl-tRNA synthetase</keyword>
<dbReference type="EC" id="6.1.1.19" evidence="2 9"/>
<dbReference type="SMART" id="SM00836">
    <property type="entry name" value="DALR_1"/>
    <property type="match status" value="1"/>
</dbReference>
<dbReference type="InterPro" id="IPR008909">
    <property type="entry name" value="DALR_anticod-bd"/>
</dbReference>
<dbReference type="Gene3D" id="3.30.1360.70">
    <property type="entry name" value="Arginyl tRNA synthetase N-terminal domain"/>
    <property type="match status" value="1"/>
</dbReference>
<dbReference type="SUPFAM" id="SSF55190">
    <property type="entry name" value="Arginyl-tRNA synthetase (ArgRS), N-terminal 'additional' domain"/>
    <property type="match status" value="1"/>
</dbReference>
<evidence type="ECO:0000313" key="14">
    <source>
        <dbReference type="EMBL" id="OGZ72461.1"/>
    </source>
</evidence>
<dbReference type="GO" id="GO:0005524">
    <property type="term" value="F:ATP binding"/>
    <property type="evidence" value="ECO:0007669"/>
    <property type="project" value="UniProtKB-KW"/>
</dbReference>
<evidence type="ECO:0000259" key="12">
    <source>
        <dbReference type="SMART" id="SM00836"/>
    </source>
</evidence>
<keyword evidence="6 10" id="KW-0648">Protein biosynthesis</keyword>
<comment type="catalytic activity">
    <reaction evidence="8">
        <text>tRNA(Arg) + L-arginine + ATP = L-arginyl-tRNA(Arg) + AMP + diphosphate</text>
        <dbReference type="Rhea" id="RHEA:20301"/>
        <dbReference type="Rhea" id="RHEA-COMP:9658"/>
        <dbReference type="Rhea" id="RHEA-COMP:9673"/>
        <dbReference type="ChEBI" id="CHEBI:30616"/>
        <dbReference type="ChEBI" id="CHEBI:32682"/>
        <dbReference type="ChEBI" id="CHEBI:33019"/>
        <dbReference type="ChEBI" id="CHEBI:78442"/>
        <dbReference type="ChEBI" id="CHEBI:78513"/>
        <dbReference type="ChEBI" id="CHEBI:456215"/>
        <dbReference type="EC" id="6.1.1.19"/>
    </reaction>
</comment>
<dbReference type="InterPro" id="IPR014729">
    <property type="entry name" value="Rossmann-like_a/b/a_fold"/>
</dbReference>
<evidence type="ECO:0000256" key="4">
    <source>
        <dbReference type="ARBA" id="ARBA00022741"/>
    </source>
</evidence>
<keyword evidence="4 10" id="KW-0547">Nucleotide-binding</keyword>
<evidence type="ECO:0000256" key="8">
    <source>
        <dbReference type="ARBA" id="ARBA00049339"/>
    </source>
</evidence>
<dbReference type="InterPro" id="IPR009080">
    <property type="entry name" value="tRNAsynth_Ia_anticodon-bd"/>
</dbReference>
<name>A0A1G2ID12_9BACT</name>
<accession>A0A1G2ID12</accession>
<dbReference type="EMBL" id="MHPA01000026">
    <property type="protein sequence ID" value="OGZ72461.1"/>
    <property type="molecule type" value="Genomic_DNA"/>
</dbReference>
<dbReference type="InterPro" id="IPR036695">
    <property type="entry name" value="Arg-tRNA-synth_N_sf"/>
</dbReference>
<evidence type="ECO:0000256" key="2">
    <source>
        <dbReference type="ARBA" id="ARBA00012837"/>
    </source>
</evidence>
<evidence type="ECO:0000256" key="1">
    <source>
        <dbReference type="ARBA" id="ARBA00005594"/>
    </source>
</evidence>
<protein>
    <recommendedName>
        <fullName evidence="2 9">Arginine--tRNA ligase</fullName>
        <ecNumber evidence="2 9">6.1.1.19</ecNumber>
    </recommendedName>
</protein>
<dbReference type="Pfam" id="PF00750">
    <property type="entry name" value="tRNA-synt_1d"/>
    <property type="match status" value="1"/>
</dbReference>
<proteinExistence type="inferred from homology"/>
<dbReference type="PANTHER" id="PTHR11956:SF5">
    <property type="entry name" value="ARGININE--TRNA LIGASE, CYTOPLASMIC"/>
    <property type="match status" value="1"/>
</dbReference>
<evidence type="ECO:0000256" key="5">
    <source>
        <dbReference type="ARBA" id="ARBA00022840"/>
    </source>
</evidence>
<gene>
    <name evidence="14" type="ORF">A2908_02745</name>
</gene>
<dbReference type="GO" id="GO:0006420">
    <property type="term" value="P:arginyl-tRNA aminoacylation"/>
    <property type="evidence" value="ECO:0007669"/>
    <property type="project" value="UniProtKB-UniRule"/>
</dbReference>
<dbReference type="PANTHER" id="PTHR11956">
    <property type="entry name" value="ARGINYL-TRNA SYNTHETASE"/>
    <property type="match status" value="1"/>
</dbReference>
<keyword evidence="5 10" id="KW-0067">ATP-binding</keyword>
<keyword evidence="3 10" id="KW-0436">Ligase</keyword>
<dbReference type="NCBIfam" id="TIGR00456">
    <property type="entry name" value="argS"/>
    <property type="match status" value="1"/>
</dbReference>
<feature type="domain" description="Arginyl tRNA synthetase N-terminal" evidence="13">
    <location>
        <begin position="3"/>
        <end position="92"/>
    </location>
</feature>
<evidence type="ECO:0000313" key="15">
    <source>
        <dbReference type="Proteomes" id="UP000176774"/>
    </source>
</evidence>
<evidence type="ECO:0000256" key="11">
    <source>
        <dbReference type="SAM" id="Coils"/>
    </source>
</evidence>
<dbReference type="GO" id="GO:0004814">
    <property type="term" value="F:arginine-tRNA ligase activity"/>
    <property type="evidence" value="ECO:0007669"/>
    <property type="project" value="UniProtKB-UniRule"/>
</dbReference>
<evidence type="ECO:0000256" key="6">
    <source>
        <dbReference type="ARBA" id="ARBA00022917"/>
    </source>
</evidence>
<dbReference type="SMART" id="SM01016">
    <property type="entry name" value="Arg_tRNA_synt_N"/>
    <property type="match status" value="1"/>
</dbReference>
<dbReference type="SUPFAM" id="SSF47323">
    <property type="entry name" value="Anticodon-binding domain of a subclass of class I aminoacyl-tRNA synthetases"/>
    <property type="match status" value="1"/>
</dbReference>
<feature type="coiled-coil region" evidence="11">
    <location>
        <begin position="383"/>
        <end position="410"/>
    </location>
</feature>
<feature type="domain" description="DALR anticodon binding" evidence="12">
    <location>
        <begin position="447"/>
        <end position="560"/>
    </location>
</feature>
<dbReference type="Gene3D" id="3.40.50.620">
    <property type="entry name" value="HUPs"/>
    <property type="match status" value="1"/>
</dbReference>
<organism evidence="14 15">
    <name type="scientific">Candidatus Staskawiczbacteria bacterium RIFCSPLOWO2_01_FULL_38_12b</name>
    <dbReference type="NCBI Taxonomy" id="1802214"/>
    <lineage>
        <taxon>Bacteria</taxon>
        <taxon>Candidatus Staskawicziibacteriota</taxon>
    </lineage>
</organism>
<dbReference type="SUPFAM" id="SSF52374">
    <property type="entry name" value="Nucleotidylyl transferase"/>
    <property type="match status" value="1"/>
</dbReference>
<dbReference type="Pfam" id="PF05746">
    <property type="entry name" value="DALR_1"/>
    <property type="match status" value="1"/>
</dbReference>
<dbReference type="Gene3D" id="1.10.730.10">
    <property type="entry name" value="Isoleucyl-tRNA Synthetase, Domain 1"/>
    <property type="match status" value="1"/>
</dbReference>
<dbReference type="GO" id="GO:0005737">
    <property type="term" value="C:cytoplasm"/>
    <property type="evidence" value="ECO:0007669"/>
    <property type="project" value="UniProtKB-UniRule"/>
</dbReference>
<dbReference type="Pfam" id="PF03485">
    <property type="entry name" value="Arg_tRNA_synt_N"/>
    <property type="match status" value="1"/>
</dbReference>
<evidence type="ECO:0000259" key="13">
    <source>
        <dbReference type="SMART" id="SM01016"/>
    </source>
</evidence>
<dbReference type="PRINTS" id="PR01038">
    <property type="entry name" value="TRNASYNTHARG"/>
</dbReference>
<evidence type="ECO:0000256" key="7">
    <source>
        <dbReference type="ARBA" id="ARBA00023146"/>
    </source>
</evidence>
<dbReference type="STRING" id="1802214.A2908_02745"/>
<comment type="similarity">
    <text evidence="1 10">Belongs to the class-I aminoacyl-tRNA synthetase family.</text>
</comment>
<sequence length="560" mass="64162">MKEKIKSLIKEVLKNLGIKEANFVVGHPDDLRNGDYFTNAAMVYVRNFETGQDKPSRMEVAETIGRNIKDKDRDVLFEEVDVASPGFINFYLKKEIFNENTKQILKDKSFGKNNSLKSRKIIIEYTDPNILKEFHIGHLMSNAIGESLSRIFEFNGGKVKRANYQGDVGLHVAKAIWGILKQGGNFLTAYAYGHKAYTEYPQAKIEIEDVNKKLYNRTDSRVNLLYDAGKENSLEYFKTIYKKLGTKFDYYFFESKVASVGKKIVQENIGKIFEKGEKGAIIFKGEAFGLHTRVFINSEGLPTYEAKELALVREKYKKYKYDQSVVVTANEINEYFKVLMAAMSQIFPELAKKTTHIGHGMMRLPEGKMSSRTGKVITFEFLLDEVENLIREKIKERDLSEKEKKEIIEKVAIGALKYSILKQSIGSDIIYDANKSVSFEGDSGPYLQYSYVRAMSVLKKAKSEKINPSLKNSPSQIIQLEKMMIYFPEIVQKAGKEYQPHYIALYLIELAREFNNYYAHTKIVDKEDAFSPYKVALTQAFSIIIKNGLWLLGIEAPEKM</sequence>
<keyword evidence="11" id="KW-0175">Coiled coil</keyword>
<evidence type="ECO:0000256" key="9">
    <source>
        <dbReference type="NCBIfam" id="TIGR00456"/>
    </source>
</evidence>
<reference evidence="14 15" key="1">
    <citation type="journal article" date="2016" name="Nat. Commun.">
        <title>Thousands of microbial genomes shed light on interconnected biogeochemical processes in an aquifer system.</title>
        <authorList>
            <person name="Anantharaman K."/>
            <person name="Brown C.T."/>
            <person name="Hug L.A."/>
            <person name="Sharon I."/>
            <person name="Castelle C.J."/>
            <person name="Probst A.J."/>
            <person name="Thomas B.C."/>
            <person name="Singh A."/>
            <person name="Wilkins M.J."/>
            <person name="Karaoz U."/>
            <person name="Brodie E.L."/>
            <person name="Williams K.H."/>
            <person name="Hubbard S.S."/>
            <person name="Banfield J.F."/>
        </authorList>
    </citation>
    <scope>NUCLEOTIDE SEQUENCE [LARGE SCALE GENOMIC DNA]</scope>
</reference>
<dbReference type="InterPro" id="IPR035684">
    <property type="entry name" value="ArgRS_core"/>
</dbReference>
<dbReference type="Proteomes" id="UP000176774">
    <property type="component" value="Unassembled WGS sequence"/>
</dbReference>
<dbReference type="AlphaFoldDB" id="A0A1G2ID12"/>